<organism evidence="25 26">
    <name type="scientific">Amycolatopsis acidicola</name>
    <dbReference type="NCBI Taxonomy" id="2596893"/>
    <lineage>
        <taxon>Bacteria</taxon>
        <taxon>Bacillati</taxon>
        <taxon>Actinomycetota</taxon>
        <taxon>Actinomycetes</taxon>
        <taxon>Pseudonocardiales</taxon>
        <taxon>Pseudonocardiaceae</taxon>
        <taxon>Amycolatopsis</taxon>
    </lineage>
</organism>
<evidence type="ECO:0000256" key="9">
    <source>
        <dbReference type="ARBA" id="ARBA00022946"/>
    </source>
</evidence>
<proteinExistence type="inferred from homology"/>
<evidence type="ECO:0000256" key="6">
    <source>
        <dbReference type="ARBA" id="ARBA00022703"/>
    </source>
</evidence>
<keyword evidence="10" id="KW-0443">Lipid metabolism</keyword>
<evidence type="ECO:0000256" key="5">
    <source>
        <dbReference type="ARBA" id="ARBA00022490"/>
    </source>
</evidence>
<evidence type="ECO:0000256" key="21">
    <source>
        <dbReference type="ARBA" id="ARBA00047969"/>
    </source>
</evidence>
<comment type="subcellular location">
    <subcellularLocation>
        <location evidence="3">Cell projection</location>
        <location evidence="3">Ruffle membrane</location>
    </subcellularLocation>
    <subcellularLocation>
        <location evidence="2">Cytoplasm</location>
    </subcellularLocation>
    <subcellularLocation>
        <location evidence="1">Membrane</location>
        <topology evidence="1">Peripheral membrane protein</topology>
    </subcellularLocation>
</comment>
<evidence type="ECO:0000256" key="14">
    <source>
        <dbReference type="ARBA" id="ARBA00037002"/>
    </source>
</evidence>
<evidence type="ECO:0000256" key="1">
    <source>
        <dbReference type="ARBA" id="ARBA00004170"/>
    </source>
</evidence>
<evidence type="ECO:0000256" key="4">
    <source>
        <dbReference type="ARBA" id="ARBA00022475"/>
    </source>
</evidence>
<dbReference type="GO" id="GO:0006631">
    <property type="term" value="P:fatty acid metabolic process"/>
    <property type="evidence" value="ECO:0007669"/>
    <property type="project" value="UniProtKB-KW"/>
</dbReference>
<evidence type="ECO:0000256" key="23">
    <source>
        <dbReference type="ARBA" id="ARBA00048180"/>
    </source>
</evidence>
<comment type="catalytic activity">
    <reaction evidence="19">
        <text>octanoyl-CoA + H2O = octanoate + CoA + H(+)</text>
        <dbReference type="Rhea" id="RHEA:30143"/>
        <dbReference type="ChEBI" id="CHEBI:15377"/>
        <dbReference type="ChEBI" id="CHEBI:15378"/>
        <dbReference type="ChEBI" id="CHEBI:25646"/>
        <dbReference type="ChEBI" id="CHEBI:57287"/>
        <dbReference type="ChEBI" id="CHEBI:57386"/>
    </reaction>
    <physiologicalReaction direction="left-to-right" evidence="19">
        <dbReference type="Rhea" id="RHEA:30144"/>
    </physiologicalReaction>
</comment>
<feature type="domain" description="Thioesterase" evidence="24">
    <location>
        <begin position="53"/>
        <end position="124"/>
    </location>
</feature>
<evidence type="ECO:0000259" key="24">
    <source>
        <dbReference type="Pfam" id="PF03061"/>
    </source>
</evidence>
<evidence type="ECO:0000256" key="7">
    <source>
        <dbReference type="ARBA" id="ARBA00022801"/>
    </source>
</evidence>
<keyword evidence="9" id="KW-0809">Transit peptide</keyword>
<evidence type="ECO:0000256" key="18">
    <source>
        <dbReference type="ARBA" id="ARBA00043210"/>
    </source>
</evidence>
<reference evidence="25" key="1">
    <citation type="submission" date="2019-09" db="EMBL/GenBank/DDBJ databases">
        <authorList>
            <person name="Teo W.F.A."/>
            <person name="Duangmal K."/>
        </authorList>
    </citation>
    <scope>NUCLEOTIDE SEQUENCE [LARGE SCALE GENOMIC DNA]</scope>
    <source>
        <strain evidence="25">K81G1</strain>
    </source>
</reference>
<dbReference type="RefSeq" id="WP_144755997.1">
    <property type="nucleotide sequence ID" value="NZ_VMNW02000092.1"/>
</dbReference>
<keyword evidence="8" id="KW-0276">Fatty acid metabolism</keyword>
<dbReference type="GO" id="GO:0005737">
    <property type="term" value="C:cytoplasm"/>
    <property type="evidence" value="ECO:0007669"/>
    <property type="project" value="UniProtKB-SubCell"/>
</dbReference>
<dbReference type="PANTHER" id="PTHR12418:SF19">
    <property type="entry name" value="ACYL-COENZYME A THIOESTERASE THEM4"/>
    <property type="match status" value="1"/>
</dbReference>
<evidence type="ECO:0000256" key="16">
    <source>
        <dbReference type="ARBA" id="ARBA00038848"/>
    </source>
</evidence>
<dbReference type="Gene3D" id="3.10.129.10">
    <property type="entry name" value="Hotdog Thioesterase"/>
    <property type="match status" value="1"/>
</dbReference>
<accession>A0A5N0UND7</accession>
<protein>
    <recommendedName>
        <fullName evidence="17">Acyl-coenzyme A thioesterase THEM4</fullName>
        <ecNumber evidence="16">3.1.2.2</ecNumber>
    </recommendedName>
    <alternativeName>
        <fullName evidence="18">Thioesterase superfamily member 4</fullName>
    </alternativeName>
</protein>
<comment type="catalytic activity">
    <reaction evidence="21">
        <text>decanoyl-CoA + H2O = decanoate + CoA + H(+)</text>
        <dbReference type="Rhea" id="RHEA:40059"/>
        <dbReference type="ChEBI" id="CHEBI:15377"/>
        <dbReference type="ChEBI" id="CHEBI:15378"/>
        <dbReference type="ChEBI" id="CHEBI:27689"/>
        <dbReference type="ChEBI" id="CHEBI:57287"/>
        <dbReference type="ChEBI" id="CHEBI:61430"/>
    </reaction>
    <physiologicalReaction direction="left-to-right" evidence="21">
        <dbReference type="Rhea" id="RHEA:40060"/>
    </physiologicalReaction>
</comment>
<name>A0A5N0UND7_9PSEU</name>
<evidence type="ECO:0000256" key="17">
    <source>
        <dbReference type="ARBA" id="ARBA00040123"/>
    </source>
</evidence>
<evidence type="ECO:0000256" key="11">
    <source>
        <dbReference type="ARBA" id="ARBA00023136"/>
    </source>
</evidence>
<comment type="catalytic activity">
    <reaction evidence="14">
        <text>(9Z)-octadecenoyl-CoA + H2O = (9Z)-octadecenoate + CoA + H(+)</text>
        <dbReference type="Rhea" id="RHEA:40139"/>
        <dbReference type="ChEBI" id="CHEBI:15377"/>
        <dbReference type="ChEBI" id="CHEBI:15378"/>
        <dbReference type="ChEBI" id="CHEBI:30823"/>
        <dbReference type="ChEBI" id="CHEBI:57287"/>
        <dbReference type="ChEBI" id="CHEBI:57387"/>
    </reaction>
    <physiologicalReaction direction="left-to-right" evidence="14">
        <dbReference type="Rhea" id="RHEA:40140"/>
    </physiologicalReaction>
</comment>
<dbReference type="CDD" id="cd03443">
    <property type="entry name" value="PaaI_thioesterase"/>
    <property type="match status" value="1"/>
</dbReference>
<keyword evidence="5" id="KW-0963">Cytoplasm</keyword>
<keyword evidence="4" id="KW-1003">Cell membrane</keyword>
<comment type="catalytic activity">
    <reaction evidence="20">
        <text>hexadecanoyl-CoA + H2O = hexadecanoate + CoA + H(+)</text>
        <dbReference type="Rhea" id="RHEA:16645"/>
        <dbReference type="ChEBI" id="CHEBI:7896"/>
        <dbReference type="ChEBI" id="CHEBI:15377"/>
        <dbReference type="ChEBI" id="CHEBI:15378"/>
        <dbReference type="ChEBI" id="CHEBI:57287"/>
        <dbReference type="ChEBI" id="CHEBI:57379"/>
        <dbReference type="EC" id="3.1.2.2"/>
    </reaction>
    <physiologicalReaction direction="left-to-right" evidence="20">
        <dbReference type="Rhea" id="RHEA:16646"/>
    </physiologicalReaction>
</comment>
<comment type="catalytic activity">
    <reaction evidence="13">
        <text>(5Z,8Z,11Z,14Z)-eicosatetraenoyl-CoA + H2O = (5Z,8Z,11Z,14Z)-eicosatetraenoate + CoA + H(+)</text>
        <dbReference type="Rhea" id="RHEA:40151"/>
        <dbReference type="ChEBI" id="CHEBI:15377"/>
        <dbReference type="ChEBI" id="CHEBI:15378"/>
        <dbReference type="ChEBI" id="CHEBI:32395"/>
        <dbReference type="ChEBI" id="CHEBI:57287"/>
        <dbReference type="ChEBI" id="CHEBI:57368"/>
    </reaction>
    <physiologicalReaction direction="left-to-right" evidence="13">
        <dbReference type="Rhea" id="RHEA:40152"/>
    </physiologicalReaction>
</comment>
<keyword evidence="11" id="KW-0472">Membrane</keyword>
<comment type="caution">
    <text evidence="25">The sequence shown here is derived from an EMBL/GenBank/DDBJ whole genome shotgun (WGS) entry which is preliminary data.</text>
</comment>
<evidence type="ECO:0000256" key="12">
    <source>
        <dbReference type="ARBA" id="ARBA00023273"/>
    </source>
</evidence>
<evidence type="ECO:0000256" key="10">
    <source>
        <dbReference type="ARBA" id="ARBA00023098"/>
    </source>
</evidence>
<comment type="catalytic activity">
    <reaction evidence="23">
        <text>tetradecanoyl-CoA + H2O = tetradecanoate + CoA + H(+)</text>
        <dbReference type="Rhea" id="RHEA:40119"/>
        <dbReference type="ChEBI" id="CHEBI:15377"/>
        <dbReference type="ChEBI" id="CHEBI:15378"/>
        <dbReference type="ChEBI" id="CHEBI:30807"/>
        <dbReference type="ChEBI" id="CHEBI:57287"/>
        <dbReference type="ChEBI" id="CHEBI:57385"/>
    </reaction>
    <physiologicalReaction direction="left-to-right" evidence="23">
        <dbReference type="Rhea" id="RHEA:40120"/>
    </physiologicalReaction>
</comment>
<evidence type="ECO:0000256" key="19">
    <source>
        <dbReference type="ARBA" id="ARBA00047588"/>
    </source>
</evidence>
<dbReference type="Pfam" id="PF03061">
    <property type="entry name" value="4HBT"/>
    <property type="match status" value="1"/>
</dbReference>
<evidence type="ECO:0000313" key="25">
    <source>
        <dbReference type="EMBL" id="KAA9152099.1"/>
    </source>
</evidence>
<gene>
    <name evidence="25" type="ORF">FPZ12_037585</name>
</gene>
<dbReference type="GO" id="GO:0016787">
    <property type="term" value="F:hydrolase activity"/>
    <property type="evidence" value="ECO:0007669"/>
    <property type="project" value="UniProtKB-KW"/>
</dbReference>
<evidence type="ECO:0000256" key="13">
    <source>
        <dbReference type="ARBA" id="ARBA00035852"/>
    </source>
</evidence>
<keyword evidence="26" id="KW-1185">Reference proteome</keyword>
<evidence type="ECO:0000313" key="26">
    <source>
        <dbReference type="Proteomes" id="UP000319769"/>
    </source>
</evidence>
<evidence type="ECO:0000256" key="15">
    <source>
        <dbReference type="ARBA" id="ARBA00038456"/>
    </source>
</evidence>
<dbReference type="InterPro" id="IPR006683">
    <property type="entry name" value="Thioestr_dom"/>
</dbReference>
<dbReference type="PANTHER" id="PTHR12418">
    <property type="entry name" value="ACYL-COENZYME A THIOESTERASE THEM4"/>
    <property type="match status" value="1"/>
</dbReference>
<dbReference type="AlphaFoldDB" id="A0A5N0UND7"/>
<dbReference type="InterPro" id="IPR029069">
    <property type="entry name" value="HotDog_dom_sf"/>
</dbReference>
<evidence type="ECO:0000256" key="3">
    <source>
        <dbReference type="ARBA" id="ARBA00004632"/>
    </source>
</evidence>
<sequence>MPDSDSFTIEPSSSGRMLCGGCVPDGVCRLGVEPRDGMWFDVTCPRHWQGGPGVAHGGWIAAAFDDVLNTAALRTEPRMVTKSLSVEYLRPVPVDRKLAVLARIERHEGREWTVSARMTLGADTLATAHAELRTRRPDHYSRHEHWLAGLPLPTNEN</sequence>
<evidence type="ECO:0000256" key="20">
    <source>
        <dbReference type="ARBA" id="ARBA00047734"/>
    </source>
</evidence>
<evidence type="ECO:0000256" key="8">
    <source>
        <dbReference type="ARBA" id="ARBA00022832"/>
    </source>
</evidence>
<comment type="catalytic activity">
    <reaction evidence="22">
        <text>dodecanoyl-CoA + H2O = dodecanoate + CoA + H(+)</text>
        <dbReference type="Rhea" id="RHEA:30135"/>
        <dbReference type="ChEBI" id="CHEBI:15377"/>
        <dbReference type="ChEBI" id="CHEBI:15378"/>
        <dbReference type="ChEBI" id="CHEBI:18262"/>
        <dbReference type="ChEBI" id="CHEBI:57287"/>
        <dbReference type="ChEBI" id="CHEBI:57375"/>
    </reaction>
    <physiologicalReaction direction="left-to-right" evidence="22">
        <dbReference type="Rhea" id="RHEA:30136"/>
    </physiologicalReaction>
</comment>
<evidence type="ECO:0000256" key="22">
    <source>
        <dbReference type="ARBA" id="ARBA00048074"/>
    </source>
</evidence>
<dbReference type="InterPro" id="IPR052365">
    <property type="entry name" value="THEM4/THEM5_acyl-CoA_thioest"/>
</dbReference>
<dbReference type="GO" id="GO:0016020">
    <property type="term" value="C:membrane"/>
    <property type="evidence" value="ECO:0007669"/>
    <property type="project" value="UniProtKB-SubCell"/>
</dbReference>
<evidence type="ECO:0000256" key="2">
    <source>
        <dbReference type="ARBA" id="ARBA00004496"/>
    </source>
</evidence>
<dbReference type="OrthoDB" id="5505920at2"/>
<keyword evidence="7" id="KW-0378">Hydrolase</keyword>
<keyword evidence="6" id="KW-0053">Apoptosis</keyword>
<dbReference type="SUPFAM" id="SSF54637">
    <property type="entry name" value="Thioesterase/thiol ester dehydrase-isomerase"/>
    <property type="match status" value="1"/>
</dbReference>
<dbReference type="EC" id="3.1.2.2" evidence="16"/>
<keyword evidence="12" id="KW-0966">Cell projection</keyword>
<dbReference type="EMBL" id="VMNW02000092">
    <property type="protein sequence ID" value="KAA9152099.1"/>
    <property type="molecule type" value="Genomic_DNA"/>
</dbReference>
<comment type="similarity">
    <text evidence="15">Belongs to the THEM4/THEM5 thioesterase family.</text>
</comment>
<dbReference type="Proteomes" id="UP000319769">
    <property type="component" value="Unassembled WGS sequence"/>
</dbReference>